<dbReference type="FunFam" id="3.40.50.720:FF:000084">
    <property type="entry name" value="Short-chain dehydrogenase reductase"/>
    <property type="match status" value="1"/>
</dbReference>
<dbReference type="OrthoDB" id="9809287at2"/>
<dbReference type="AlphaFoldDB" id="A0A0J6SKF4"/>
<organism evidence="4 5">
    <name type="scientific">Methylobacterium variabile</name>
    <dbReference type="NCBI Taxonomy" id="298794"/>
    <lineage>
        <taxon>Bacteria</taxon>
        <taxon>Pseudomonadati</taxon>
        <taxon>Pseudomonadota</taxon>
        <taxon>Alphaproteobacteria</taxon>
        <taxon>Hyphomicrobiales</taxon>
        <taxon>Methylobacteriaceae</taxon>
        <taxon>Methylobacterium</taxon>
    </lineage>
</organism>
<comment type="caution">
    <text evidence="4">The sequence shown here is derived from an EMBL/GenBank/DDBJ whole genome shotgun (WGS) entry which is preliminary data.</text>
</comment>
<dbReference type="Proteomes" id="UP000035955">
    <property type="component" value="Unassembled WGS sequence"/>
</dbReference>
<gene>
    <name evidence="4" type="ORF">VQ02_16780</name>
</gene>
<evidence type="ECO:0000256" key="2">
    <source>
        <dbReference type="ARBA" id="ARBA00023002"/>
    </source>
</evidence>
<evidence type="ECO:0000313" key="5">
    <source>
        <dbReference type="Proteomes" id="UP000035955"/>
    </source>
</evidence>
<evidence type="ECO:0000256" key="3">
    <source>
        <dbReference type="SAM" id="MobiDB-lite"/>
    </source>
</evidence>
<evidence type="ECO:0000313" key="4">
    <source>
        <dbReference type="EMBL" id="KMO35750.1"/>
    </source>
</evidence>
<dbReference type="PRINTS" id="PR00081">
    <property type="entry name" value="GDHRDH"/>
</dbReference>
<dbReference type="Gene3D" id="3.40.50.720">
    <property type="entry name" value="NAD(P)-binding Rossmann-like Domain"/>
    <property type="match status" value="1"/>
</dbReference>
<proteinExistence type="inferred from homology"/>
<evidence type="ECO:0000256" key="1">
    <source>
        <dbReference type="ARBA" id="ARBA00006484"/>
    </source>
</evidence>
<keyword evidence="2" id="KW-0560">Oxidoreductase</keyword>
<accession>A0A0J6SKF4</accession>
<dbReference type="InterPro" id="IPR002347">
    <property type="entry name" value="SDR_fam"/>
</dbReference>
<dbReference type="PANTHER" id="PTHR48107">
    <property type="entry name" value="NADPH-DEPENDENT ALDEHYDE REDUCTASE-LIKE PROTEIN, CHLOROPLASTIC-RELATED"/>
    <property type="match status" value="1"/>
</dbReference>
<dbReference type="NCBIfam" id="NF005559">
    <property type="entry name" value="PRK07231.1"/>
    <property type="match status" value="1"/>
</dbReference>
<dbReference type="PROSITE" id="PS00061">
    <property type="entry name" value="ADH_SHORT"/>
    <property type="match status" value="1"/>
</dbReference>
<dbReference type="InterPro" id="IPR036291">
    <property type="entry name" value="NAD(P)-bd_dom_sf"/>
</dbReference>
<reference evidence="4 5" key="1">
    <citation type="submission" date="2015-03" db="EMBL/GenBank/DDBJ databases">
        <title>Genome sequencing of Methylobacterium variabile DSM 16961.</title>
        <authorList>
            <person name="Chaudhry V."/>
            <person name="Patil P.B."/>
        </authorList>
    </citation>
    <scope>NUCLEOTIDE SEQUENCE [LARGE SCALE GENOMIC DNA]</scope>
    <source>
        <strain evidence="4 5">DSM 16961</strain>
    </source>
</reference>
<name>A0A0J6SKF4_9HYPH</name>
<dbReference type="PRINTS" id="PR00080">
    <property type="entry name" value="SDRFAMILY"/>
</dbReference>
<dbReference type="InterPro" id="IPR020904">
    <property type="entry name" value="Sc_DH/Rdtase_CS"/>
</dbReference>
<dbReference type="PATRIC" id="fig|298794.3.peg.443"/>
<feature type="region of interest" description="Disordered" evidence="3">
    <location>
        <begin position="1"/>
        <end position="36"/>
    </location>
</feature>
<dbReference type="EMBL" id="LABY01000111">
    <property type="protein sequence ID" value="KMO35750.1"/>
    <property type="molecule type" value="Genomic_DNA"/>
</dbReference>
<protein>
    <submittedName>
        <fullName evidence="4">Dehydrogenase</fullName>
    </submittedName>
</protein>
<dbReference type="GO" id="GO:0016614">
    <property type="term" value="F:oxidoreductase activity, acting on CH-OH group of donors"/>
    <property type="evidence" value="ECO:0007669"/>
    <property type="project" value="UniProtKB-ARBA"/>
</dbReference>
<sequence>MTDFPKPPFDRQKPIPMPGRDAEMDPRPDYGETRYKGSGRLADRKAIITGGDSGIGKAVALAFAREGADVLIAYYDEHDDARETAKLVEASGRKAVLVPGDIKDPAHCRAIVEKAVAAFGRVDVLVNNAAHQATVQSIEEMSDEEWDVTFRTNIHAMFYLTKAAVPHMRPGSAIINTTSINADTPSPQLLAYATTKGAIQNFTGGLAQLLAEKEIRVNCVAPGPVWTPLIPSTMPEEKVRQFGSQVPMKRPGQPVELAPVYVMLASEEASYVSGATVAVTGGKPMI</sequence>
<keyword evidence="5" id="KW-1185">Reference proteome</keyword>
<comment type="similarity">
    <text evidence="1">Belongs to the short-chain dehydrogenases/reductases (SDR) family.</text>
</comment>
<dbReference type="CDD" id="cd05355">
    <property type="entry name" value="SDR_c1"/>
    <property type="match status" value="1"/>
</dbReference>
<dbReference type="Pfam" id="PF13561">
    <property type="entry name" value="adh_short_C2"/>
    <property type="match status" value="1"/>
</dbReference>
<feature type="compositionally biased region" description="Basic and acidic residues" evidence="3">
    <location>
        <begin position="20"/>
        <end position="36"/>
    </location>
</feature>
<dbReference type="RefSeq" id="WP_048445343.1">
    <property type="nucleotide sequence ID" value="NZ_LABY01000111.1"/>
</dbReference>
<dbReference type="PANTHER" id="PTHR48107:SF16">
    <property type="entry name" value="NADPH-DEPENDENT ALDEHYDE REDUCTASE 1, CHLOROPLASTIC"/>
    <property type="match status" value="1"/>
</dbReference>
<dbReference type="SUPFAM" id="SSF51735">
    <property type="entry name" value="NAD(P)-binding Rossmann-fold domains"/>
    <property type="match status" value="1"/>
</dbReference>